<reference evidence="1" key="1">
    <citation type="journal article" date="2015" name="Nature">
        <title>Complex archaea that bridge the gap between prokaryotes and eukaryotes.</title>
        <authorList>
            <person name="Spang A."/>
            <person name="Saw J.H."/>
            <person name="Jorgensen S.L."/>
            <person name="Zaremba-Niedzwiedzka K."/>
            <person name="Martijn J."/>
            <person name="Lind A.E."/>
            <person name="van Eijk R."/>
            <person name="Schleper C."/>
            <person name="Guy L."/>
            <person name="Ettema T.J."/>
        </authorList>
    </citation>
    <scope>NUCLEOTIDE SEQUENCE</scope>
</reference>
<sequence length="73" mass="8477">MRPFIVTSAHTINLDLVTSWVWGHRSFQQHTRDNRKVLRVYCGSESVTAEMGEEAGKLFVEEIEAMVVQERLR</sequence>
<gene>
    <name evidence="1" type="ORF">LCGC14_0834730</name>
</gene>
<accession>A0A0F9PEZ9</accession>
<dbReference type="EMBL" id="LAZR01002412">
    <property type="protein sequence ID" value="KKN30370.1"/>
    <property type="molecule type" value="Genomic_DNA"/>
</dbReference>
<evidence type="ECO:0000313" key="1">
    <source>
        <dbReference type="EMBL" id="KKN30370.1"/>
    </source>
</evidence>
<dbReference type="AlphaFoldDB" id="A0A0F9PEZ9"/>
<name>A0A0F9PEZ9_9ZZZZ</name>
<organism evidence="1">
    <name type="scientific">marine sediment metagenome</name>
    <dbReference type="NCBI Taxonomy" id="412755"/>
    <lineage>
        <taxon>unclassified sequences</taxon>
        <taxon>metagenomes</taxon>
        <taxon>ecological metagenomes</taxon>
    </lineage>
</organism>
<protein>
    <submittedName>
        <fullName evidence="1">Uncharacterized protein</fullName>
    </submittedName>
</protein>
<comment type="caution">
    <text evidence="1">The sequence shown here is derived from an EMBL/GenBank/DDBJ whole genome shotgun (WGS) entry which is preliminary data.</text>
</comment>
<proteinExistence type="predicted"/>